<evidence type="ECO:0000259" key="1">
    <source>
        <dbReference type="Pfam" id="PF01548"/>
    </source>
</evidence>
<dbReference type="AlphaFoldDB" id="A0A3N4Z7B2"/>
<sequence length="471" mass="51048">MTAAPGDDDRDDGAEEVIGGIDTHAETIHVAVVSVLGREIADAEFATTPAGYRAAYDFLNSHGAIERVGIEGTSSYGAGIARACAAGGLEVREVLRPDKTVRRRQGKSDPIDAYHAARAVLSGRATSPPKDEKILGLRALHLARRSAVKARTATIHQIHQVLVTAPDSIRQKYRSMTNTKLVTALSRSRTTRYDPVGAAIMRALKDLAARHEFLTSQAADLERDIRTVVESMNPGLLAAHGVGPDTAAQLLITAGANPDRLSNEASFAALCGTAPVPASSGKTRRYRLSRGGDRAANNALHRVALVRMSSDPTTRAYVQRQRARGRSSKEILRTLKRALAREMFKYLTRVVTAPATADLRPARQAKNITLTQAAAHFGVWPMHISTIERGTRRDDDLARAYRQWLQAARQPIGASSPSKRASCEVRTVAPRWGWLSGPAVTFRDAARAVARHPRVLVPVRGAVVLSGEWWS</sequence>
<dbReference type="PANTHER" id="PTHR33055:SF16">
    <property type="entry name" value="TRANSPOSASE FOR INSERTION SEQUENCE ELEMENT IS1547"/>
    <property type="match status" value="1"/>
</dbReference>
<proteinExistence type="predicted"/>
<organism evidence="3 4">
    <name type="scientific">Georgenia muralis</name>
    <dbReference type="NCBI Taxonomy" id="154117"/>
    <lineage>
        <taxon>Bacteria</taxon>
        <taxon>Bacillati</taxon>
        <taxon>Actinomycetota</taxon>
        <taxon>Actinomycetes</taxon>
        <taxon>Micrococcales</taxon>
        <taxon>Bogoriellaceae</taxon>
        <taxon>Georgenia</taxon>
    </lineage>
</organism>
<dbReference type="NCBIfam" id="NF033542">
    <property type="entry name" value="transpos_IS110"/>
    <property type="match status" value="1"/>
</dbReference>
<reference evidence="3 4" key="1">
    <citation type="submission" date="2018-11" db="EMBL/GenBank/DDBJ databases">
        <title>Sequencing the genomes of 1000 actinobacteria strains.</title>
        <authorList>
            <person name="Klenk H.-P."/>
        </authorList>
    </citation>
    <scope>NUCLEOTIDE SEQUENCE [LARGE SCALE GENOMIC DNA]</scope>
    <source>
        <strain evidence="3 4">DSM 14418</strain>
    </source>
</reference>
<dbReference type="EMBL" id="RKRA01000001">
    <property type="protein sequence ID" value="RPF28203.1"/>
    <property type="molecule type" value="Genomic_DNA"/>
</dbReference>
<dbReference type="PANTHER" id="PTHR33055">
    <property type="entry name" value="TRANSPOSASE FOR INSERTION SEQUENCE ELEMENT IS1111A"/>
    <property type="match status" value="1"/>
</dbReference>
<dbReference type="Pfam" id="PF02371">
    <property type="entry name" value="Transposase_20"/>
    <property type="match status" value="1"/>
</dbReference>
<keyword evidence="4" id="KW-1185">Reference proteome</keyword>
<dbReference type="InterPro" id="IPR047650">
    <property type="entry name" value="Transpos_IS110"/>
</dbReference>
<comment type="caution">
    <text evidence="3">The sequence shown here is derived from an EMBL/GenBank/DDBJ whole genome shotgun (WGS) entry which is preliminary data.</text>
</comment>
<dbReference type="Proteomes" id="UP000280726">
    <property type="component" value="Unassembled WGS sequence"/>
</dbReference>
<feature type="domain" description="Transposase IS110-like N-terminal" evidence="1">
    <location>
        <begin position="20"/>
        <end position="163"/>
    </location>
</feature>
<evidence type="ECO:0000259" key="2">
    <source>
        <dbReference type="Pfam" id="PF02371"/>
    </source>
</evidence>
<accession>A0A3N4Z7B2</accession>
<dbReference type="GO" id="GO:0003677">
    <property type="term" value="F:DNA binding"/>
    <property type="evidence" value="ECO:0007669"/>
    <property type="project" value="InterPro"/>
</dbReference>
<name>A0A3N4Z7B2_9MICO</name>
<dbReference type="RefSeq" id="WP_246006131.1">
    <property type="nucleotide sequence ID" value="NZ_RKRA01000001.1"/>
</dbReference>
<dbReference type="InterPro" id="IPR003346">
    <property type="entry name" value="Transposase_20"/>
</dbReference>
<dbReference type="Pfam" id="PF01548">
    <property type="entry name" value="DEDD_Tnp_IS110"/>
    <property type="match status" value="1"/>
</dbReference>
<protein>
    <submittedName>
        <fullName evidence="3">Transposase</fullName>
    </submittedName>
</protein>
<dbReference type="InterPro" id="IPR002525">
    <property type="entry name" value="Transp_IS110-like_N"/>
</dbReference>
<dbReference type="GO" id="GO:0004803">
    <property type="term" value="F:transposase activity"/>
    <property type="evidence" value="ECO:0007669"/>
    <property type="project" value="InterPro"/>
</dbReference>
<feature type="domain" description="Transposase IS116/IS110/IS902 C-terminal" evidence="2">
    <location>
        <begin position="239"/>
        <end position="319"/>
    </location>
</feature>
<evidence type="ECO:0000313" key="4">
    <source>
        <dbReference type="Proteomes" id="UP000280726"/>
    </source>
</evidence>
<dbReference type="GO" id="GO:0006313">
    <property type="term" value="P:DNA transposition"/>
    <property type="evidence" value="ECO:0007669"/>
    <property type="project" value="InterPro"/>
</dbReference>
<gene>
    <name evidence="3" type="ORF">EDD32_2717</name>
</gene>
<evidence type="ECO:0000313" key="3">
    <source>
        <dbReference type="EMBL" id="RPF28203.1"/>
    </source>
</evidence>